<keyword evidence="2" id="KW-1185">Reference proteome</keyword>
<dbReference type="PANTHER" id="PTHR35866:SF1">
    <property type="entry name" value="YKGJ FAMILY CYSTEINE CLUSTER PROTEIN"/>
    <property type="match status" value="1"/>
</dbReference>
<dbReference type="InParanoid" id="A0A0D2JBT4"/>
<dbReference type="Pfam" id="PF03692">
    <property type="entry name" value="CxxCxxCC"/>
    <property type="match status" value="1"/>
</dbReference>
<dbReference type="EMBL" id="AZAC01000002">
    <property type="protein sequence ID" value="KIX15604.1"/>
    <property type="molecule type" value="Genomic_DNA"/>
</dbReference>
<dbReference type="STRING" id="1429043.X474_02665"/>
<evidence type="ECO:0000313" key="1">
    <source>
        <dbReference type="EMBL" id="KIX15604.1"/>
    </source>
</evidence>
<proteinExistence type="predicted"/>
<protein>
    <recommendedName>
        <fullName evidence="3">Fe-S oxidoreductase</fullName>
    </recommendedName>
</protein>
<evidence type="ECO:0008006" key="3">
    <source>
        <dbReference type="Google" id="ProtNLM"/>
    </source>
</evidence>
<dbReference type="Proteomes" id="UP000032233">
    <property type="component" value="Unassembled WGS sequence"/>
</dbReference>
<dbReference type="InterPro" id="IPR005358">
    <property type="entry name" value="Puta_zinc/iron-chelating_dom"/>
</dbReference>
<accession>A0A0D2JBT4</accession>
<dbReference type="RefSeq" id="WP_044346527.1">
    <property type="nucleotide sequence ID" value="NZ_AZAC01000002.1"/>
</dbReference>
<dbReference type="AlphaFoldDB" id="A0A0D2JBT4"/>
<comment type="caution">
    <text evidence="1">The sequence shown here is derived from an EMBL/GenBank/DDBJ whole genome shotgun (WGS) entry which is preliminary data.</text>
</comment>
<reference evidence="1 2" key="1">
    <citation type="submission" date="2013-11" db="EMBL/GenBank/DDBJ databases">
        <title>Metagenomic analysis of a methanogenic consortium involved in long chain n-alkane degradation.</title>
        <authorList>
            <person name="Davidova I.A."/>
            <person name="Callaghan A.V."/>
            <person name="Wawrik B."/>
            <person name="Pruitt S."/>
            <person name="Marks C."/>
            <person name="Duncan K.E."/>
            <person name="Suflita J.M."/>
        </authorList>
    </citation>
    <scope>NUCLEOTIDE SEQUENCE [LARGE SCALE GENOMIC DNA]</scope>
    <source>
        <strain evidence="1 2">SPR</strain>
    </source>
</reference>
<sequence length="250" mass="28425">MTQEKKALTLEDHFCFACHSGLECYTSCCRDVNIFLTPNDVIRMKTALEMTSTEFLKKYTDVVVVPDRHLPLVQLRMNTEDNNKCFFVRPHGCLIYAHRPWACRMFPLDEAGAGGFSVIATGDRCHGLVKGDDWQVKSWLKDQGATQSKESDGSYDALAAHEFMRKLDIENQQILNMIITALYDVDGFRKLIFESSFLDKFELDQERIDICRTEDVAMLDLGFDWVKFGLLGQKTLTVKESAIKAAKEAG</sequence>
<dbReference type="PANTHER" id="PTHR35866">
    <property type="entry name" value="PUTATIVE-RELATED"/>
    <property type="match status" value="1"/>
</dbReference>
<gene>
    <name evidence="1" type="ORF">X474_02665</name>
</gene>
<organism evidence="1 2">
    <name type="scientific">Dethiosulfatarculus sandiegensis</name>
    <dbReference type="NCBI Taxonomy" id="1429043"/>
    <lineage>
        <taxon>Bacteria</taxon>
        <taxon>Pseudomonadati</taxon>
        <taxon>Thermodesulfobacteriota</taxon>
        <taxon>Desulfarculia</taxon>
        <taxon>Desulfarculales</taxon>
        <taxon>Desulfarculaceae</taxon>
        <taxon>Dethiosulfatarculus</taxon>
    </lineage>
</organism>
<evidence type="ECO:0000313" key="2">
    <source>
        <dbReference type="Proteomes" id="UP000032233"/>
    </source>
</evidence>
<name>A0A0D2JBT4_9BACT</name>